<comment type="caution">
    <text evidence="9">The sequence shown here is derived from an EMBL/GenBank/DDBJ whole genome shotgun (WGS) entry which is preliminary data.</text>
</comment>
<keyword evidence="3" id="KW-0813">Transport</keyword>
<comment type="similarity">
    <text evidence="2 8">Belongs to the 4-toluene sulfonate uptake permease (TSUP) (TC 2.A.102) family.</text>
</comment>
<dbReference type="InterPro" id="IPR002781">
    <property type="entry name" value="TM_pro_TauE-like"/>
</dbReference>
<feature type="transmembrane region" description="Helical" evidence="8">
    <location>
        <begin position="74"/>
        <end position="94"/>
    </location>
</feature>
<dbReference type="AlphaFoldDB" id="A0A0J9E585"/>
<evidence type="ECO:0000313" key="10">
    <source>
        <dbReference type="Proteomes" id="UP000037178"/>
    </source>
</evidence>
<feature type="transmembrane region" description="Helical" evidence="8">
    <location>
        <begin position="100"/>
        <end position="118"/>
    </location>
</feature>
<evidence type="ECO:0000256" key="4">
    <source>
        <dbReference type="ARBA" id="ARBA00022475"/>
    </source>
</evidence>
<keyword evidence="7 8" id="KW-0472">Membrane</keyword>
<evidence type="ECO:0000256" key="7">
    <source>
        <dbReference type="ARBA" id="ARBA00023136"/>
    </source>
</evidence>
<proteinExistence type="inferred from homology"/>
<dbReference type="GO" id="GO:0005886">
    <property type="term" value="C:plasma membrane"/>
    <property type="evidence" value="ECO:0007669"/>
    <property type="project" value="UniProtKB-SubCell"/>
</dbReference>
<evidence type="ECO:0000256" key="3">
    <source>
        <dbReference type="ARBA" id="ARBA00022448"/>
    </source>
</evidence>
<feature type="transmembrane region" description="Helical" evidence="8">
    <location>
        <begin position="166"/>
        <end position="186"/>
    </location>
</feature>
<dbReference type="STRING" id="1675527.AIOL_002885"/>
<evidence type="ECO:0000313" key="9">
    <source>
        <dbReference type="EMBL" id="KMW57917.1"/>
    </source>
</evidence>
<evidence type="ECO:0000256" key="6">
    <source>
        <dbReference type="ARBA" id="ARBA00022989"/>
    </source>
</evidence>
<name>A0A0J9E585_9RHOB</name>
<keyword evidence="10" id="KW-1185">Reference proteome</keyword>
<sequence length="248" mass="25950">MMADLTNVILIACAFAAGGVLKGAAGAGAPILAVPLLALLYDVPLAVALFVMPNVISNLIQAVQYRGALAERRFVIAFAGAGVAGAVLGTLALAAADPEVLMLGVAVVVLVYVVFRLSRPDWQLPMRLARGLVVPAGLVAGVMQGAAGISAPVSVTFLSAMQMPRATFIATVSVFFLAMGLVQLPTQVLLGIMTWERFWLGCLALIPLTACMPLGAWIGRRLSREVFDRVILGLLALLAVKMLWDALA</sequence>
<dbReference type="RefSeq" id="WP_235439034.1">
    <property type="nucleotide sequence ID" value="NZ_LFTY01000002.1"/>
</dbReference>
<dbReference type="PATRIC" id="fig|1675527.3.peg.3019"/>
<dbReference type="InterPro" id="IPR052017">
    <property type="entry name" value="TSUP"/>
</dbReference>
<comment type="subcellular location">
    <subcellularLocation>
        <location evidence="1 8">Cell membrane</location>
        <topology evidence="1 8">Multi-pass membrane protein</topology>
    </subcellularLocation>
</comment>
<dbReference type="EMBL" id="LFTY01000002">
    <property type="protein sequence ID" value="KMW57917.1"/>
    <property type="molecule type" value="Genomic_DNA"/>
</dbReference>
<keyword evidence="5 8" id="KW-0812">Transmembrane</keyword>
<gene>
    <name evidence="9" type="ORF">AIOL_002885</name>
</gene>
<evidence type="ECO:0000256" key="8">
    <source>
        <dbReference type="RuleBase" id="RU363041"/>
    </source>
</evidence>
<evidence type="ECO:0000256" key="1">
    <source>
        <dbReference type="ARBA" id="ARBA00004651"/>
    </source>
</evidence>
<evidence type="ECO:0000256" key="5">
    <source>
        <dbReference type="ARBA" id="ARBA00022692"/>
    </source>
</evidence>
<feature type="transmembrane region" description="Helical" evidence="8">
    <location>
        <begin position="198"/>
        <end position="219"/>
    </location>
</feature>
<evidence type="ECO:0000256" key="2">
    <source>
        <dbReference type="ARBA" id="ARBA00009142"/>
    </source>
</evidence>
<protein>
    <recommendedName>
        <fullName evidence="8">Probable membrane transporter protein</fullName>
    </recommendedName>
</protein>
<dbReference type="Proteomes" id="UP000037178">
    <property type="component" value="Unassembled WGS sequence"/>
</dbReference>
<dbReference type="PANTHER" id="PTHR30269:SF37">
    <property type="entry name" value="MEMBRANE TRANSPORTER PROTEIN"/>
    <property type="match status" value="1"/>
</dbReference>
<reference evidence="9 10" key="1">
    <citation type="submission" date="2015-06" db="EMBL/GenBank/DDBJ databases">
        <title>Draft genome sequence of an Alphaproteobacteria species associated to the Mediterranean sponge Oscarella lobularis.</title>
        <authorList>
            <person name="Jourda C."/>
            <person name="Santini S."/>
            <person name="Claverie J.-M."/>
        </authorList>
    </citation>
    <scope>NUCLEOTIDE SEQUENCE [LARGE SCALE GENOMIC DNA]</scope>
    <source>
        <strain evidence="9">IGS</strain>
    </source>
</reference>
<keyword evidence="4 8" id="KW-1003">Cell membrane</keyword>
<dbReference type="PANTHER" id="PTHR30269">
    <property type="entry name" value="TRANSMEMBRANE PROTEIN YFCA"/>
    <property type="match status" value="1"/>
</dbReference>
<organism evidence="9 10">
    <name type="scientific">Candidatus Rhodobacter oscarellae</name>
    <dbReference type="NCBI Taxonomy" id="1675527"/>
    <lineage>
        <taxon>Bacteria</taxon>
        <taxon>Pseudomonadati</taxon>
        <taxon>Pseudomonadota</taxon>
        <taxon>Alphaproteobacteria</taxon>
        <taxon>Rhodobacterales</taxon>
        <taxon>Rhodobacter group</taxon>
        <taxon>Rhodobacter</taxon>
    </lineage>
</organism>
<dbReference type="Pfam" id="PF01925">
    <property type="entry name" value="TauE"/>
    <property type="match status" value="1"/>
</dbReference>
<keyword evidence="6 8" id="KW-1133">Transmembrane helix</keyword>
<accession>A0A0J9E585</accession>